<evidence type="ECO:0000259" key="1">
    <source>
        <dbReference type="Pfam" id="PF12146"/>
    </source>
</evidence>
<protein>
    <submittedName>
        <fullName evidence="2">Bifunctional alpha/beta hydrolase/OsmC family protein</fullName>
    </submittedName>
</protein>
<dbReference type="InterPro" id="IPR036102">
    <property type="entry name" value="OsmC/Ohrsf"/>
</dbReference>
<dbReference type="InterPro" id="IPR003718">
    <property type="entry name" value="OsmC/Ohr_fam"/>
</dbReference>
<dbReference type="Pfam" id="PF12146">
    <property type="entry name" value="Hydrolase_4"/>
    <property type="match status" value="1"/>
</dbReference>
<proteinExistence type="predicted"/>
<dbReference type="Pfam" id="PF02566">
    <property type="entry name" value="OsmC"/>
    <property type="match status" value="1"/>
</dbReference>
<dbReference type="Proteomes" id="UP001499967">
    <property type="component" value="Unassembled WGS sequence"/>
</dbReference>
<dbReference type="GO" id="GO:0016787">
    <property type="term" value="F:hydrolase activity"/>
    <property type="evidence" value="ECO:0007669"/>
    <property type="project" value="UniProtKB-KW"/>
</dbReference>
<evidence type="ECO:0000313" key="3">
    <source>
        <dbReference type="Proteomes" id="UP001499967"/>
    </source>
</evidence>
<name>A0ABP3YXM0_9PSEU</name>
<comment type="caution">
    <text evidence="2">The sequence shown here is derived from an EMBL/GenBank/DDBJ whole genome shotgun (WGS) entry which is preliminary data.</text>
</comment>
<sequence length="409" mass="43728">MALSRKLEFPGSQGAPLAARLDLPETEPHAYALFAHCFTCGKDVVAAARIARALTGSGIAVLRFDFTGLGGSGGDFSNTHFSSNIDDLVRAADHLREHFTAPSILIGHSLGGAATLAAAHLIPEVRAVATIGAPADPQHVVGLLEHGARIGQDGDAEVVLGGRAFHVRRELLEDLAEQPQAERISKLGAALLVMHSPTDELVGVDNARRIFDTARHPKSFIALDGADHLLTAPDDAAYVAAVLAPWARRYLPEPVGPTPDGGREGRVVVSGTRPGTLAQHIDAGPHHLVADEPLPIGDDTGPTPYDLLLASLGACTAMTLRLYAQRKHWPLADVTVSLRHSRIHAEDCTNCETEAGMLDRLERVVELDGDLDDDQRARLMEIADRCPVHRTLQSEIVIDTTGRTPNPRT</sequence>
<keyword evidence="2" id="KW-0378">Hydrolase</keyword>
<dbReference type="Gene3D" id="3.40.50.1820">
    <property type="entry name" value="alpha/beta hydrolase"/>
    <property type="match status" value="1"/>
</dbReference>
<dbReference type="InterPro" id="IPR022742">
    <property type="entry name" value="Hydrolase_4"/>
</dbReference>
<dbReference type="InterPro" id="IPR015946">
    <property type="entry name" value="KH_dom-like_a/b"/>
</dbReference>
<evidence type="ECO:0000313" key="2">
    <source>
        <dbReference type="EMBL" id="GAA0907147.1"/>
    </source>
</evidence>
<dbReference type="SUPFAM" id="SSF53474">
    <property type="entry name" value="alpha/beta-Hydrolases"/>
    <property type="match status" value="1"/>
</dbReference>
<dbReference type="PANTHER" id="PTHR39624:SF2">
    <property type="entry name" value="OSMC-LIKE PROTEIN"/>
    <property type="match status" value="1"/>
</dbReference>
<feature type="domain" description="Serine aminopeptidase S33" evidence="1">
    <location>
        <begin position="45"/>
        <end position="137"/>
    </location>
</feature>
<dbReference type="InterPro" id="IPR029058">
    <property type="entry name" value="AB_hydrolase_fold"/>
</dbReference>
<reference evidence="3" key="1">
    <citation type="journal article" date="2019" name="Int. J. Syst. Evol. Microbiol.">
        <title>The Global Catalogue of Microorganisms (GCM) 10K type strain sequencing project: providing services to taxonomists for standard genome sequencing and annotation.</title>
        <authorList>
            <consortium name="The Broad Institute Genomics Platform"/>
            <consortium name="The Broad Institute Genome Sequencing Center for Infectious Disease"/>
            <person name="Wu L."/>
            <person name="Ma J."/>
        </authorList>
    </citation>
    <scope>NUCLEOTIDE SEQUENCE [LARGE SCALE GENOMIC DNA]</scope>
    <source>
        <strain evidence="3">JCM 11117</strain>
    </source>
</reference>
<accession>A0ABP3YXM0</accession>
<organism evidence="2 3">
    <name type="scientific">Pseudonocardia zijingensis</name>
    <dbReference type="NCBI Taxonomy" id="153376"/>
    <lineage>
        <taxon>Bacteria</taxon>
        <taxon>Bacillati</taxon>
        <taxon>Actinomycetota</taxon>
        <taxon>Actinomycetes</taxon>
        <taxon>Pseudonocardiales</taxon>
        <taxon>Pseudonocardiaceae</taxon>
        <taxon>Pseudonocardia</taxon>
    </lineage>
</organism>
<dbReference type="EMBL" id="BAAAHP010000306">
    <property type="protein sequence ID" value="GAA0907147.1"/>
    <property type="molecule type" value="Genomic_DNA"/>
</dbReference>
<dbReference type="Gene3D" id="3.30.300.20">
    <property type="match status" value="1"/>
</dbReference>
<gene>
    <name evidence="2" type="ORF">GCM10009559_75740</name>
</gene>
<dbReference type="SUPFAM" id="SSF82784">
    <property type="entry name" value="OsmC-like"/>
    <property type="match status" value="1"/>
</dbReference>
<keyword evidence="3" id="KW-1185">Reference proteome</keyword>
<dbReference type="PANTHER" id="PTHR39624">
    <property type="entry name" value="PROTEIN INVOLVED IN RIMO-MEDIATED BETA-METHYLTHIOLATION OF RIBOSOMAL PROTEIN S12 YCAO"/>
    <property type="match status" value="1"/>
</dbReference>